<dbReference type="KEGG" id="psl:Psta_4705"/>
<gene>
    <name evidence="2" type="ordered locus">Psta_4705</name>
</gene>
<dbReference type="InterPro" id="IPR007825">
    <property type="entry name" value="Major_OMP_Legionella"/>
</dbReference>
<dbReference type="Pfam" id="PF05150">
    <property type="entry name" value="Legionella_OMP"/>
    <property type="match status" value="1"/>
</dbReference>
<accession>D2R815</accession>
<name>D2R815_PIRSD</name>
<organism evidence="2 3">
    <name type="scientific">Pirellula staleyi (strain ATCC 27377 / DSM 6068 / ICPB 4128)</name>
    <name type="common">Pirella staleyi</name>
    <dbReference type="NCBI Taxonomy" id="530564"/>
    <lineage>
        <taxon>Bacteria</taxon>
        <taxon>Pseudomonadati</taxon>
        <taxon>Planctomycetota</taxon>
        <taxon>Planctomycetia</taxon>
        <taxon>Pirellulales</taxon>
        <taxon>Pirellulaceae</taxon>
        <taxon>Pirellula</taxon>
    </lineage>
</organism>
<dbReference type="EMBL" id="CP001848">
    <property type="protein sequence ID" value="ADB19346.1"/>
    <property type="molecule type" value="Genomic_DNA"/>
</dbReference>
<feature type="region of interest" description="Disordered" evidence="1">
    <location>
        <begin position="158"/>
        <end position="201"/>
    </location>
</feature>
<proteinExistence type="predicted"/>
<dbReference type="Proteomes" id="UP000001887">
    <property type="component" value="Chromosome"/>
</dbReference>
<dbReference type="OrthoDB" id="259194at2"/>
<dbReference type="HOGENOM" id="CLU_609507_0_0_0"/>
<feature type="compositionally biased region" description="Acidic residues" evidence="1">
    <location>
        <begin position="184"/>
        <end position="201"/>
    </location>
</feature>
<evidence type="ECO:0000256" key="1">
    <source>
        <dbReference type="SAM" id="MobiDB-lite"/>
    </source>
</evidence>
<evidence type="ECO:0000313" key="2">
    <source>
        <dbReference type="EMBL" id="ADB19346.1"/>
    </source>
</evidence>
<feature type="compositionally biased region" description="Gly residues" evidence="1">
    <location>
        <begin position="158"/>
        <end position="176"/>
    </location>
</feature>
<reference evidence="2 3" key="1">
    <citation type="journal article" date="2009" name="Stand. Genomic Sci.">
        <title>Complete genome sequence of Pirellula staleyi type strain (ATCC 27377).</title>
        <authorList>
            <person name="Clum A."/>
            <person name="Tindall B.J."/>
            <person name="Sikorski J."/>
            <person name="Ivanova N."/>
            <person name="Mavrommatis K."/>
            <person name="Lucas S."/>
            <person name="Glavina del Rio T."/>
            <person name="Nolan M."/>
            <person name="Chen F."/>
            <person name="Tice H."/>
            <person name="Pitluck S."/>
            <person name="Cheng J.F."/>
            <person name="Chertkov O."/>
            <person name="Brettin T."/>
            <person name="Han C."/>
            <person name="Detter J.C."/>
            <person name="Kuske C."/>
            <person name="Bruce D."/>
            <person name="Goodwin L."/>
            <person name="Ovchinikova G."/>
            <person name="Pati A."/>
            <person name="Mikhailova N."/>
            <person name="Chen A."/>
            <person name="Palaniappan K."/>
            <person name="Land M."/>
            <person name="Hauser L."/>
            <person name="Chang Y.J."/>
            <person name="Jeffries C.D."/>
            <person name="Chain P."/>
            <person name="Rohde M."/>
            <person name="Goker M."/>
            <person name="Bristow J."/>
            <person name="Eisen J.A."/>
            <person name="Markowitz V."/>
            <person name="Hugenholtz P."/>
            <person name="Kyrpides N.C."/>
            <person name="Klenk H.P."/>
            <person name="Lapidus A."/>
        </authorList>
    </citation>
    <scope>NUCLEOTIDE SEQUENCE [LARGE SCALE GENOMIC DNA]</scope>
    <source>
        <strain evidence="3">ATCC 27377 / DSM 6068 / ICPB 4128</strain>
    </source>
</reference>
<protein>
    <submittedName>
        <fullName evidence="2">Uncharacterized protein</fullName>
    </submittedName>
</protein>
<evidence type="ECO:0000313" key="3">
    <source>
        <dbReference type="Proteomes" id="UP000001887"/>
    </source>
</evidence>
<sequence>MRSATDSTVVAVVEPAYGSRISSQTGIDLTYCLLPQGCFDPMLIRTSSLTVLSLGLLVVSAVVAQQPVEWVSQPAGVDLESRFAAMQSELDTLRSEVAEIERMPPVSYYTGSHGCDRPIGGWYGGFELVTVRPHFQNKADFLSAIVFGGDGGDAGPFADGGLGADGGDAGSGGSDGADGADGADGGDADSGDTDAADAGDADSGDFGLPSGFLGSIQPSYGFQATPRFFVGVRNEEGFGFRTRFWWLDADSDLFTDDLTGMEVTQSLGLLAFDFEMTQINCLGNLEMELGGGLRVAHTETASTVDLGIPFFATRFTNSFDGVGPTASINLRRPLFGDNFAAFGNFRGSLLFGDTSYQYDAVFTEDFTFPIDSGESSYDLVPVIETQIGLERNWWGERTRFSMRAAFEAQWWGSSVASVARDPFYLDDIYFVTDQDMGLVGATFSFLIEH</sequence>
<keyword evidence="3" id="KW-1185">Reference proteome</keyword>
<dbReference type="AlphaFoldDB" id="D2R815"/>